<proteinExistence type="inferred from homology"/>
<dbReference type="GO" id="GO:0004252">
    <property type="term" value="F:serine-type endopeptidase activity"/>
    <property type="evidence" value="ECO:0007669"/>
    <property type="project" value="InterPro"/>
</dbReference>
<evidence type="ECO:0000256" key="2">
    <source>
        <dbReference type="ARBA" id="ARBA00022525"/>
    </source>
</evidence>
<comment type="similarity">
    <text evidence="6">Belongs to the peptidase S1 family. CLIP subfamily.</text>
</comment>
<evidence type="ECO:0000256" key="4">
    <source>
        <dbReference type="ARBA" id="ARBA00023157"/>
    </source>
</evidence>
<sequence>MWQKLAVLTCLYLSVYCEESSPEVSSFDDDEDQDYDYYYKDDYYVGGPCFEGNFTGTCKLRDECEYAVKLIDEDGTKAPECFYQNGEHIVCCPDKDLLHNTGVFKIYFDDSSFKMASNVMCYYDGRQPAVCCPNGEAKIKQKEAEEPEKCPELSRFKVPKQYKKDEHIKIAWKECASYQRYVKMCISTDSDPEQYERVDTCNIPTDEFRITNGMKAMDNEFPHMAVIGVHNRNPAFDADILWIGGGSLISDQFILTAAHVLGAQQVPFSEFIRPACLPLEAAGDTEYIAAGWGLTADLGNSSQFLMKVHLKEENGSECEKMGFNWDPKRMICARGFEIGSDTCQGDSGGPLMTVSEGADLYCNYVINGVVSRGKKCGAGVAIYTKVDFFIEWIVHTVWPEQLSEST</sequence>
<protein>
    <recommendedName>
        <fullName evidence="8">Peptidase S1 domain-containing protein</fullName>
    </recommendedName>
</protein>
<evidence type="ECO:0000256" key="6">
    <source>
        <dbReference type="ARBA" id="ARBA00024195"/>
    </source>
</evidence>
<dbReference type="SUPFAM" id="SSF50494">
    <property type="entry name" value="Trypsin-like serine proteases"/>
    <property type="match status" value="1"/>
</dbReference>
<dbReference type="SMART" id="SM00020">
    <property type="entry name" value="Tryp_SPc"/>
    <property type="match status" value="1"/>
</dbReference>
<dbReference type="PROSITE" id="PS50240">
    <property type="entry name" value="TRYPSIN_DOM"/>
    <property type="match status" value="1"/>
</dbReference>
<accession>A0A5E4QFR3</accession>
<name>A0A5E4QFR3_9NEOP</name>
<feature type="domain" description="Peptidase S1" evidence="8">
    <location>
        <begin position="44"/>
        <end position="398"/>
    </location>
</feature>
<comment type="subcellular location">
    <subcellularLocation>
        <location evidence="1">Secreted</location>
    </subcellularLocation>
</comment>
<feature type="signal peptide" evidence="7">
    <location>
        <begin position="1"/>
        <end position="17"/>
    </location>
</feature>
<dbReference type="InterPro" id="IPR001254">
    <property type="entry name" value="Trypsin_dom"/>
</dbReference>
<dbReference type="InterPro" id="IPR043504">
    <property type="entry name" value="Peptidase_S1_PA_chymotrypsin"/>
</dbReference>
<dbReference type="PANTHER" id="PTHR24256">
    <property type="entry name" value="TRYPTASE-RELATED"/>
    <property type="match status" value="1"/>
</dbReference>
<dbReference type="InterPro" id="IPR033116">
    <property type="entry name" value="TRYPSIN_SER"/>
</dbReference>
<organism evidence="9 10">
    <name type="scientific">Leptidea sinapis</name>
    <dbReference type="NCBI Taxonomy" id="189913"/>
    <lineage>
        <taxon>Eukaryota</taxon>
        <taxon>Metazoa</taxon>
        <taxon>Ecdysozoa</taxon>
        <taxon>Arthropoda</taxon>
        <taxon>Hexapoda</taxon>
        <taxon>Insecta</taxon>
        <taxon>Pterygota</taxon>
        <taxon>Neoptera</taxon>
        <taxon>Endopterygota</taxon>
        <taxon>Lepidoptera</taxon>
        <taxon>Glossata</taxon>
        <taxon>Ditrysia</taxon>
        <taxon>Papilionoidea</taxon>
        <taxon>Pieridae</taxon>
        <taxon>Dismorphiinae</taxon>
        <taxon>Leptidea</taxon>
    </lineage>
</organism>
<dbReference type="InterPro" id="IPR051487">
    <property type="entry name" value="Ser/Thr_Proteases_Immune/Dev"/>
</dbReference>
<dbReference type="Pfam" id="PF00089">
    <property type="entry name" value="Trypsin"/>
    <property type="match status" value="2"/>
</dbReference>
<keyword evidence="2" id="KW-0964">Secreted</keyword>
<dbReference type="Gene3D" id="2.40.10.10">
    <property type="entry name" value="Trypsin-like serine proteases"/>
    <property type="match status" value="2"/>
</dbReference>
<evidence type="ECO:0000259" key="8">
    <source>
        <dbReference type="PROSITE" id="PS50240"/>
    </source>
</evidence>
<reference evidence="9 10" key="1">
    <citation type="submission" date="2017-07" db="EMBL/GenBank/DDBJ databases">
        <authorList>
            <person name="Talla V."/>
            <person name="Backstrom N."/>
        </authorList>
    </citation>
    <scope>NUCLEOTIDE SEQUENCE [LARGE SCALE GENOMIC DNA]</scope>
</reference>
<feature type="chain" id="PRO_5022978000" description="Peptidase S1 domain-containing protein" evidence="7">
    <location>
        <begin position="18"/>
        <end position="406"/>
    </location>
</feature>
<evidence type="ECO:0000256" key="1">
    <source>
        <dbReference type="ARBA" id="ARBA00004613"/>
    </source>
</evidence>
<dbReference type="FunFam" id="2.40.10.10:FF:000054">
    <property type="entry name" value="Complement C1r subcomponent"/>
    <property type="match status" value="1"/>
</dbReference>
<keyword evidence="10" id="KW-1185">Reference proteome</keyword>
<dbReference type="GO" id="GO:0005576">
    <property type="term" value="C:extracellular region"/>
    <property type="evidence" value="ECO:0007669"/>
    <property type="project" value="UniProtKB-SubCell"/>
</dbReference>
<keyword evidence="4" id="KW-1015">Disulfide bond</keyword>
<dbReference type="InterPro" id="IPR009003">
    <property type="entry name" value="Peptidase_S1_PA"/>
</dbReference>
<evidence type="ECO:0000313" key="9">
    <source>
        <dbReference type="EMBL" id="VVC97129.1"/>
    </source>
</evidence>
<dbReference type="Proteomes" id="UP000324832">
    <property type="component" value="Unassembled WGS sequence"/>
</dbReference>
<dbReference type="PROSITE" id="PS00135">
    <property type="entry name" value="TRYPSIN_SER"/>
    <property type="match status" value="1"/>
</dbReference>
<dbReference type="GO" id="GO:0006508">
    <property type="term" value="P:proteolysis"/>
    <property type="evidence" value="ECO:0007669"/>
    <property type="project" value="InterPro"/>
</dbReference>
<evidence type="ECO:0000313" key="10">
    <source>
        <dbReference type="Proteomes" id="UP000324832"/>
    </source>
</evidence>
<keyword evidence="5" id="KW-0325">Glycoprotein</keyword>
<evidence type="ECO:0000256" key="7">
    <source>
        <dbReference type="SAM" id="SignalP"/>
    </source>
</evidence>
<dbReference type="CDD" id="cd00190">
    <property type="entry name" value="Tryp_SPc"/>
    <property type="match status" value="1"/>
</dbReference>
<dbReference type="EMBL" id="FZQP02003035">
    <property type="protein sequence ID" value="VVC97129.1"/>
    <property type="molecule type" value="Genomic_DNA"/>
</dbReference>
<dbReference type="AlphaFoldDB" id="A0A5E4QFR3"/>
<evidence type="ECO:0000256" key="3">
    <source>
        <dbReference type="ARBA" id="ARBA00022729"/>
    </source>
</evidence>
<evidence type="ECO:0000256" key="5">
    <source>
        <dbReference type="ARBA" id="ARBA00023180"/>
    </source>
</evidence>
<gene>
    <name evidence="9" type="ORF">LSINAPIS_LOCUS8494</name>
</gene>
<keyword evidence="3 7" id="KW-0732">Signal</keyword>